<name>A0A162LV76_9BACL</name>
<comment type="caution">
    <text evidence="1">The sequence shown here is derived from an EMBL/GenBank/DDBJ whole genome shotgun (WGS) entry which is preliminary data.</text>
</comment>
<dbReference type="AlphaFoldDB" id="A0A162LV76"/>
<organism evidence="1 2">
    <name type="scientific">Paenibacillus antarcticus</name>
    <dbReference type="NCBI Taxonomy" id="253703"/>
    <lineage>
        <taxon>Bacteria</taxon>
        <taxon>Bacillati</taxon>
        <taxon>Bacillota</taxon>
        <taxon>Bacilli</taxon>
        <taxon>Bacillales</taxon>
        <taxon>Paenibacillaceae</taxon>
        <taxon>Paenibacillus</taxon>
    </lineage>
</organism>
<keyword evidence="2" id="KW-1185">Reference proteome</keyword>
<reference evidence="1 2" key="1">
    <citation type="submission" date="2016-03" db="EMBL/GenBank/DDBJ databases">
        <title>Draft genome sequence of Paenibacillus antarcticus CECT 5836.</title>
        <authorList>
            <person name="Shin S.-K."/>
            <person name="Yi H."/>
        </authorList>
    </citation>
    <scope>NUCLEOTIDE SEQUENCE [LARGE SCALE GENOMIC DNA]</scope>
    <source>
        <strain evidence="1 2">CECT 5836</strain>
    </source>
</reference>
<sequence length="59" mass="6879">MINDNNRCLWMTQFLSSPDQDKQKSIADVIQCNDIKIMDSIRFHLGMRNQLHLLRSGTS</sequence>
<proteinExistence type="predicted"/>
<gene>
    <name evidence="1" type="ORF">PBAT_23455</name>
</gene>
<dbReference type="EMBL" id="LVJI01000054">
    <property type="protein sequence ID" value="OAB40267.1"/>
    <property type="molecule type" value="Genomic_DNA"/>
</dbReference>
<evidence type="ECO:0000313" key="2">
    <source>
        <dbReference type="Proteomes" id="UP000077355"/>
    </source>
</evidence>
<accession>A0A162LV76</accession>
<dbReference type="Proteomes" id="UP000077355">
    <property type="component" value="Unassembled WGS sequence"/>
</dbReference>
<protein>
    <submittedName>
        <fullName evidence="1">Uncharacterized protein</fullName>
    </submittedName>
</protein>
<evidence type="ECO:0000313" key="1">
    <source>
        <dbReference type="EMBL" id="OAB40267.1"/>
    </source>
</evidence>